<comment type="caution">
    <text evidence="9">The sequence shown here is derived from an EMBL/GenBank/DDBJ whole genome shotgun (WGS) entry which is preliminary data.</text>
</comment>
<dbReference type="PANTHER" id="PTHR13989:SF16">
    <property type="entry name" value="REPLICATION PROTEIN A2"/>
    <property type="match status" value="1"/>
</dbReference>
<organism evidence="9 10">
    <name type="scientific">Marasmiellus scandens</name>
    <dbReference type="NCBI Taxonomy" id="2682957"/>
    <lineage>
        <taxon>Eukaryota</taxon>
        <taxon>Fungi</taxon>
        <taxon>Dikarya</taxon>
        <taxon>Basidiomycota</taxon>
        <taxon>Agaricomycotina</taxon>
        <taxon>Agaricomycetes</taxon>
        <taxon>Agaricomycetidae</taxon>
        <taxon>Agaricales</taxon>
        <taxon>Marasmiineae</taxon>
        <taxon>Omphalotaceae</taxon>
        <taxon>Marasmiellus</taxon>
    </lineage>
</organism>
<comment type="subcellular location">
    <subcellularLocation>
        <location evidence="1">Nucleus</location>
    </subcellularLocation>
</comment>
<dbReference type="SUPFAM" id="SSF50249">
    <property type="entry name" value="Nucleic acid-binding proteins"/>
    <property type="match status" value="1"/>
</dbReference>
<dbReference type="Gene3D" id="2.40.50.140">
    <property type="entry name" value="Nucleic acid-binding proteins"/>
    <property type="match status" value="1"/>
</dbReference>
<evidence type="ECO:0000256" key="2">
    <source>
        <dbReference type="ARBA" id="ARBA00007815"/>
    </source>
</evidence>
<dbReference type="EMBL" id="JBANRG010000004">
    <property type="protein sequence ID" value="KAK7467227.1"/>
    <property type="molecule type" value="Genomic_DNA"/>
</dbReference>
<keyword evidence="3" id="KW-0235">DNA replication</keyword>
<keyword evidence="5" id="KW-0539">Nucleus</keyword>
<feature type="region of interest" description="Disordered" evidence="6">
    <location>
        <begin position="164"/>
        <end position="198"/>
    </location>
</feature>
<dbReference type="InterPro" id="IPR036388">
    <property type="entry name" value="WH-like_DNA-bd_sf"/>
</dbReference>
<keyword evidence="10" id="KW-1185">Reference proteome</keyword>
<dbReference type="InterPro" id="IPR004365">
    <property type="entry name" value="NA-bd_OB_tRNA"/>
</dbReference>
<evidence type="ECO:0000259" key="7">
    <source>
        <dbReference type="Pfam" id="PF01336"/>
    </source>
</evidence>
<dbReference type="SUPFAM" id="SSF46785">
    <property type="entry name" value="Winged helix' DNA-binding domain"/>
    <property type="match status" value="1"/>
</dbReference>
<dbReference type="InterPro" id="IPR036390">
    <property type="entry name" value="WH_DNA-bd_sf"/>
</dbReference>
<reference evidence="9 10" key="1">
    <citation type="submission" date="2024-01" db="EMBL/GenBank/DDBJ databases">
        <title>A draft genome for the cacao thread blight pathogen Marasmiellus scandens.</title>
        <authorList>
            <person name="Baruah I.K."/>
            <person name="Leung J."/>
            <person name="Bukari Y."/>
            <person name="Amoako-Attah I."/>
            <person name="Meinhardt L.W."/>
            <person name="Bailey B.A."/>
            <person name="Cohen S.P."/>
        </authorList>
    </citation>
    <scope>NUCLEOTIDE SEQUENCE [LARGE SCALE GENOMIC DNA]</scope>
    <source>
        <strain evidence="9 10">GH-19</strain>
    </source>
</reference>
<evidence type="ECO:0000256" key="1">
    <source>
        <dbReference type="ARBA" id="ARBA00004123"/>
    </source>
</evidence>
<evidence type="ECO:0000313" key="10">
    <source>
        <dbReference type="Proteomes" id="UP001498398"/>
    </source>
</evidence>
<dbReference type="PIRSF" id="PIRSF036949">
    <property type="entry name" value="RPA32"/>
    <property type="match status" value="1"/>
</dbReference>
<dbReference type="InterPro" id="IPR040260">
    <property type="entry name" value="RFA2-like"/>
</dbReference>
<evidence type="ECO:0000256" key="6">
    <source>
        <dbReference type="SAM" id="MobiDB-lite"/>
    </source>
</evidence>
<dbReference type="Pfam" id="PF08784">
    <property type="entry name" value="RPA_C"/>
    <property type="match status" value="1"/>
</dbReference>
<dbReference type="Gene3D" id="1.10.10.10">
    <property type="entry name" value="Winged helix-like DNA-binding domain superfamily/Winged helix DNA-binding domain"/>
    <property type="match status" value="1"/>
</dbReference>
<evidence type="ECO:0000256" key="4">
    <source>
        <dbReference type="ARBA" id="ARBA00023125"/>
    </source>
</evidence>
<name>A0ABR1JW70_9AGAR</name>
<dbReference type="Pfam" id="PF01336">
    <property type="entry name" value="tRNA_anti-codon"/>
    <property type="match status" value="1"/>
</dbReference>
<proteinExistence type="inferred from homology"/>
<dbReference type="PANTHER" id="PTHR13989">
    <property type="entry name" value="REPLICATION PROTEIN A-RELATED"/>
    <property type="match status" value="1"/>
</dbReference>
<protein>
    <submittedName>
        <fullName evidence="9">Replication factor A protein 2</fullName>
    </submittedName>
</protein>
<dbReference type="Proteomes" id="UP001498398">
    <property type="component" value="Unassembled WGS sequence"/>
</dbReference>
<feature type="region of interest" description="Disordered" evidence="6">
    <location>
        <begin position="1"/>
        <end position="26"/>
    </location>
</feature>
<dbReference type="InterPro" id="IPR014646">
    <property type="entry name" value="Rfa2/RPA32"/>
</dbReference>
<evidence type="ECO:0000256" key="5">
    <source>
        <dbReference type="ARBA" id="ARBA00023242"/>
    </source>
</evidence>
<feature type="domain" description="OB" evidence="7">
    <location>
        <begin position="63"/>
        <end position="139"/>
    </location>
</feature>
<comment type="similarity">
    <text evidence="2">Belongs to the replication factor A protein 2 family.</text>
</comment>
<keyword evidence="4" id="KW-0238">DNA-binding</keyword>
<feature type="domain" description="Replication protein A C-terminal" evidence="8">
    <location>
        <begin position="162"/>
        <end position="266"/>
    </location>
</feature>
<dbReference type="InterPro" id="IPR012340">
    <property type="entry name" value="NA-bd_OB-fold"/>
</dbReference>
<evidence type="ECO:0000259" key="8">
    <source>
        <dbReference type="Pfam" id="PF08784"/>
    </source>
</evidence>
<sequence length="272" mass="29566">MSQGGGFYATQSSPFGGSPGGGSIEKTEISHSIRPLTIAQFWKATQAHTDAEWTVDSVEIGQVTIVGQVVTINKQTTNCQYSIEDGTGSMEARHWVDSNNEEDSLKWGTIEENTYVRVTGNVKAFNGRRYINANSIRPVQDPHEVYFHILECVYVTMMLKNGSPTASGGAQPAQNVDSKTSMSAYTAQSSGRADENPEYTGLPAIQRQILRVILEQPEHDEGGVHVGTIAKALNSRSGQNIAANVISDALDQLMDAGHIYSTSDEQHFQVSQ</sequence>
<dbReference type="InterPro" id="IPR014892">
    <property type="entry name" value="RPA_C"/>
</dbReference>
<evidence type="ECO:0000313" key="9">
    <source>
        <dbReference type="EMBL" id="KAK7467227.1"/>
    </source>
</evidence>
<gene>
    <name evidence="9" type="primary">ssb2</name>
    <name evidence="9" type="ORF">VKT23_004285</name>
</gene>
<dbReference type="CDD" id="cd04478">
    <property type="entry name" value="RPA2_DBD_D"/>
    <property type="match status" value="1"/>
</dbReference>
<feature type="compositionally biased region" description="Polar residues" evidence="6">
    <location>
        <begin position="164"/>
        <end position="191"/>
    </location>
</feature>
<evidence type="ECO:0000256" key="3">
    <source>
        <dbReference type="ARBA" id="ARBA00022705"/>
    </source>
</evidence>
<accession>A0ABR1JW70</accession>